<dbReference type="AlphaFoldDB" id="A0A0S4LEI9"/>
<gene>
    <name evidence="1" type="ORF">COMA1_11639</name>
</gene>
<organism evidence="1 2">
    <name type="scientific">Candidatus Nitrospira nitrosa</name>
    <dbReference type="NCBI Taxonomy" id="1742972"/>
    <lineage>
        <taxon>Bacteria</taxon>
        <taxon>Pseudomonadati</taxon>
        <taxon>Nitrospirota</taxon>
        <taxon>Nitrospiria</taxon>
        <taxon>Nitrospirales</taxon>
        <taxon>Nitrospiraceae</taxon>
        <taxon>Nitrospira</taxon>
    </lineage>
</organism>
<protein>
    <submittedName>
        <fullName evidence="1">Putative colanic acid biosynthesis glycosyl transferase</fullName>
    </submittedName>
</protein>
<dbReference type="GO" id="GO:0016740">
    <property type="term" value="F:transferase activity"/>
    <property type="evidence" value="ECO:0007669"/>
    <property type="project" value="UniProtKB-KW"/>
</dbReference>
<proteinExistence type="predicted"/>
<keyword evidence="2" id="KW-1185">Reference proteome</keyword>
<dbReference type="CDD" id="cd03794">
    <property type="entry name" value="GT4_WbuB-like"/>
    <property type="match status" value="1"/>
</dbReference>
<dbReference type="Gene3D" id="3.40.50.2000">
    <property type="entry name" value="Glycogen Phosphorylase B"/>
    <property type="match status" value="2"/>
</dbReference>
<reference evidence="1 2" key="1">
    <citation type="submission" date="2015-10" db="EMBL/GenBank/DDBJ databases">
        <authorList>
            <person name="Gilbert D.G."/>
        </authorList>
    </citation>
    <scope>NUCLEOTIDE SEQUENCE [LARGE SCALE GENOMIC DNA]</scope>
    <source>
        <strain evidence="1">COMA1</strain>
    </source>
</reference>
<dbReference type="EMBL" id="CZQA01000001">
    <property type="protein sequence ID" value="CUS34324.1"/>
    <property type="molecule type" value="Genomic_DNA"/>
</dbReference>
<accession>A0A0S4LEI9</accession>
<name>A0A0S4LEI9_9BACT</name>
<sequence>MHVHRVPTSRFGRDNLWGRAADYLTFYLGATWRLLRLIGQGDTVVAKTDPPMMSVPASWAVKLKGGVLVNWVQDLFPEVATSLDVHGLRFAAPMLKRLRNHSLRSGRTNVVLGEVMAERLREEGIPSDQITIIENWADGDAIQPIRRQDNPLLHEWGLDDKFVLGYSGNMGRVHEFKTMIDAAERLKVVDEIAFVFIGDGMARRWLESEAAGRGLTNVQFYPYQSADRLQWSLSVPDVHFVSLRPTLEGLIVPSKFYGIAAAGRPIIHIGDPDGEIARILDRERCGWSFCIGEVEALAACILRLYRHKMEVIDAGLCARRAFDRKYSRGHALDSWRVLLNSAPGHLASVNVEAVIEQPVGGKRS</sequence>
<evidence type="ECO:0000313" key="1">
    <source>
        <dbReference type="EMBL" id="CUS34324.1"/>
    </source>
</evidence>
<keyword evidence="1" id="KW-0808">Transferase</keyword>
<dbReference type="Proteomes" id="UP000199032">
    <property type="component" value="Unassembled WGS sequence"/>
</dbReference>
<evidence type="ECO:0000313" key="2">
    <source>
        <dbReference type="Proteomes" id="UP000199032"/>
    </source>
</evidence>
<dbReference type="SUPFAM" id="SSF53756">
    <property type="entry name" value="UDP-Glycosyltransferase/glycogen phosphorylase"/>
    <property type="match status" value="1"/>
</dbReference>
<dbReference type="STRING" id="1742972.COMA1_11639"/>
<dbReference type="Pfam" id="PF13692">
    <property type="entry name" value="Glyco_trans_1_4"/>
    <property type="match status" value="1"/>
</dbReference>